<dbReference type="Proteomes" id="UP001266305">
    <property type="component" value="Unassembled WGS sequence"/>
</dbReference>
<gene>
    <name evidence="1" type="ORF">P7K49_024667</name>
</gene>
<proteinExistence type="predicted"/>
<evidence type="ECO:0000313" key="2">
    <source>
        <dbReference type="Proteomes" id="UP001266305"/>
    </source>
</evidence>
<evidence type="ECO:0008006" key="3">
    <source>
        <dbReference type="Google" id="ProtNLM"/>
    </source>
</evidence>
<evidence type="ECO:0000313" key="1">
    <source>
        <dbReference type="EMBL" id="KAK2099216.1"/>
    </source>
</evidence>
<keyword evidence="2" id="KW-1185">Reference proteome</keyword>
<reference evidence="1 2" key="1">
    <citation type="submission" date="2023-05" db="EMBL/GenBank/DDBJ databases">
        <title>B98-5 Cell Line De Novo Hybrid Assembly: An Optical Mapping Approach.</title>
        <authorList>
            <person name="Kananen K."/>
            <person name="Auerbach J.A."/>
            <person name="Kautto E."/>
            <person name="Blachly J.S."/>
        </authorList>
    </citation>
    <scope>NUCLEOTIDE SEQUENCE [LARGE SCALE GENOMIC DNA]</scope>
    <source>
        <strain evidence="1">B95-8</strain>
        <tissue evidence="1">Cell line</tissue>
    </source>
</reference>
<comment type="caution">
    <text evidence="1">The sequence shown here is derived from an EMBL/GenBank/DDBJ whole genome shotgun (WGS) entry which is preliminary data.</text>
</comment>
<accession>A0ABQ9UQW4</accession>
<dbReference type="EMBL" id="JASSZA010000011">
    <property type="protein sequence ID" value="KAK2099216.1"/>
    <property type="molecule type" value="Genomic_DNA"/>
</dbReference>
<sequence>MFHPNSGKLNPVIAAVKQGVGASTCASQTQPSARVAPLPRAFTYLCEDLFYAPVLLLNAISGSRETGHKQAVNGFHTGNYFIVPSGVPLINLKPSQSPGSGTQTGAKDELEGVTAWVCLRGTIRVTGHQIHGGPEGLSKQETDTLRQARVGGTLTPSHVGSWAPVRPSTKPGCTHQTARCIFSKMWKSPVIGQRNGAECPSSS</sequence>
<name>A0ABQ9UQW4_SAGOE</name>
<protein>
    <recommendedName>
        <fullName evidence="3">Mannose-6-phosphate isomerase</fullName>
    </recommendedName>
</protein>
<organism evidence="1 2">
    <name type="scientific">Saguinus oedipus</name>
    <name type="common">Cotton-top tamarin</name>
    <name type="synonym">Oedipomidas oedipus</name>
    <dbReference type="NCBI Taxonomy" id="9490"/>
    <lineage>
        <taxon>Eukaryota</taxon>
        <taxon>Metazoa</taxon>
        <taxon>Chordata</taxon>
        <taxon>Craniata</taxon>
        <taxon>Vertebrata</taxon>
        <taxon>Euteleostomi</taxon>
        <taxon>Mammalia</taxon>
        <taxon>Eutheria</taxon>
        <taxon>Euarchontoglires</taxon>
        <taxon>Primates</taxon>
        <taxon>Haplorrhini</taxon>
        <taxon>Platyrrhini</taxon>
        <taxon>Cebidae</taxon>
        <taxon>Callitrichinae</taxon>
        <taxon>Saguinus</taxon>
    </lineage>
</organism>